<dbReference type="Proteomes" id="UP000054561">
    <property type="component" value="Unassembled WGS sequence"/>
</dbReference>
<keyword evidence="3" id="KW-1185">Reference proteome</keyword>
<feature type="region of interest" description="Disordered" evidence="1">
    <location>
        <begin position="256"/>
        <end position="301"/>
    </location>
</feature>
<feature type="region of interest" description="Disordered" evidence="1">
    <location>
        <begin position="160"/>
        <end position="203"/>
    </location>
</feature>
<dbReference type="OMA" id="YAYEHQL"/>
<feature type="compositionally biased region" description="Basic and acidic residues" evidence="1">
    <location>
        <begin position="409"/>
        <end position="423"/>
    </location>
</feature>
<accession>A0A0D9QEC7</accession>
<dbReference type="GeneID" id="24270531"/>
<feature type="compositionally biased region" description="Basic and acidic residues" evidence="1">
    <location>
        <begin position="283"/>
        <end position="296"/>
    </location>
</feature>
<organism evidence="2 3">
    <name type="scientific">Plasmodium fragile</name>
    <dbReference type="NCBI Taxonomy" id="5857"/>
    <lineage>
        <taxon>Eukaryota</taxon>
        <taxon>Sar</taxon>
        <taxon>Alveolata</taxon>
        <taxon>Apicomplexa</taxon>
        <taxon>Aconoidasida</taxon>
        <taxon>Haemosporida</taxon>
        <taxon>Plasmodiidae</taxon>
        <taxon>Plasmodium</taxon>
        <taxon>Plasmodium (Plasmodium)</taxon>
    </lineage>
</organism>
<feature type="region of interest" description="Disordered" evidence="1">
    <location>
        <begin position="372"/>
        <end position="423"/>
    </location>
</feature>
<sequence length="441" mass="50394">MVTTGGARKKAKVRAYDIEESKRIFLYAYEHQLKNEQVNWRKAEESRVTSHSASSMRSHYVNSIKHEISLYLEMYAEEVAKLFIKVKKWKKEEKKKKMMLLQSNTLVKQRSNISLDRVTKGKSTNYNKFNSLIISKAFSMKGNRSVSSKQNCSINRRNVANASTTKKKKKDKGICSSASASVNDGRTKSQPGVSKSSLKKKKIKKVKFAQKDTLAIKDKKIHKNVEKKIDKCVAKKINKNVAQKVDKSVAKNEAKIAPPNNPIVSSNVERTNNPLNNSFNTDVSDKTNKRKSEKERGKHTRVSENYQMEAKDIIKGSTESKHVKKKVKDENDVQMNVDKTVHGQRESNAVNQVGHIKISSEEYLHQKYYVESRSAKRHSDKNSPLQGRAKRGKHYTANYNANEFSRTNKPYDTKKSSGNVREGKRSSISSIFGYIYDKIFR</sequence>
<gene>
    <name evidence="2" type="ORF">AK88_05217</name>
</gene>
<reference evidence="2 3" key="1">
    <citation type="submission" date="2014-03" db="EMBL/GenBank/DDBJ databases">
        <title>The Genome Sequence of Plasmodium fragile nilgiri.</title>
        <authorList>
            <consortium name="The Broad Institute Genomics Platform"/>
            <consortium name="The Broad Institute Genome Sequencing Center for Infectious Disease"/>
            <person name="Neafsey D."/>
            <person name="Duraisingh M."/>
            <person name="Young S.K."/>
            <person name="Zeng Q."/>
            <person name="Gargeya S."/>
            <person name="Abouelleil A."/>
            <person name="Alvarado L."/>
            <person name="Chapman S.B."/>
            <person name="Gainer-Dewar J."/>
            <person name="Goldberg J."/>
            <person name="Griggs A."/>
            <person name="Gujja S."/>
            <person name="Hansen M."/>
            <person name="Howarth C."/>
            <person name="Imamovic A."/>
            <person name="Larimer J."/>
            <person name="Pearson M."/>
            <person name="Poon T.W."/>
            <person name="Priest M."/>
            <person name="Roberts A."/>
            <person name="Saif S."/>
            <person name="Shea T."/>
            <person name="Sykes S."/>
            <person name="Wortman J."/>
            <person name="Nusbaum C."/>
            <person name="Birren B."/>
        </authorList>
    </citation>
    <scope>NUCLEOTIDE SEQUENCE [LARGE SCALE GENOMIC DNA]</scope>
    <source>
        <strain evidence="3">nilgiri</strain>
    </source>
</reference>
<feature type="compositionally biased region" description="Polar residues" evidence="1">
    <location>
        <begin position="397"/>
        <end position="408"/>
    </location>
</feature>
<dbReference type="AlphaFoldDB" id="A0A0D9QEC7"/>
<evidence type="ECO:0000313" key="3">
    <source>
        <dbReference type="Proteomes" id="UP000054561"/>
    </source>
</evidence>
<evidence type="ECO:0000256" key="1">
    <source>
        <dbReference type="SAM" id="MobiDB-lite"/>
    </source>
</evidence>
<dbReference type="EMBL" id="KQ001744">
    <property type="protein sequence ID" value="KJP85152.1"/>
    <property type="molecule type" value="Genomic_DNA"/>
</dbReference>
<name>A0A0D9QEC7_PLAFR</name>
<protein>
    <submittedName>
        <fullName evidence="2">Uncharacterized protein</fullName>
    </submittedName>
</protein>
<dbReference type="RefSeq" id="XP_012338242.1">
    <property type="nucleotide sequence ID" value="XM_012482819.1"/>
</dbReference>
<feature type="compositionally biased region" description="Polar residues" evidence="1">
    <location>
        <begin position="262"/>
        <end position="282"/>
    </location>
</feature>
<dbReference type="VEuPathDB" id="PlasmoDB:AK88_05217"/>
<evidence type="ECO:0000313" key="2">
    <source>
        <dbReference type="EMBL" id="KJP85152.1"/>
    </source>
</evidence>
<proteinExistence type="predicted"/>
<feature type="compositionally biased region" description="Polar residues" evidence="1">
    <location>
        <begin position="176"/>
        <end position="193"/>
    </location>
</feature>
<dbReference type="OrthoDB" id="386175at2759"/>